<accession>A0A4C1VTW0</accession>
<dbReference type="EMBL" id="BGZK01000406">
    <property type="protein sequence ID" value="GBP41772.1"/>
    <property type="molecule type" value="Genomic_DNA"/>
</dbReference>
<dbReference type="Proteomes" id="UP000299102">
    <property type="component" value="Unassembled WGS sequence"/>
</dbReference>
<feature type="compositionally biased region" description="Polar residues" evidence="1">
    <location>
        <begin position="77"/>
        <end position="87"/>
    </location>
</feature>
<comment type="caution">
    <text evidence="2">The sequence shown here is derived from an EMBL/GenBank/DDBJ whole genome shotgun (WGS) entry which is preliminary data.</text>
</comment>
<name>A0A4C1VTW0_EUMVA</name>
<evidence type="ECO:0000256" key="1">
    <source>
        <dbReference type="SAM" id="MobiDB-lite"/>
    </source>
</evidence>
<reference evidence="2 3" key="1">
    <citation type="journal article" date="2019" name="Commun. Biol.">
        <title>The bagworm genome reveals a unique fibroin gene that provides high tensile strength.</title>
        <authorList>
            <person name="Kono N."/>
            <person name="Nakamura H."/>
            <person name="Ohtoshi R."/>
            <person name="Tomita M."/>
            <person name="Numata K."/>
            <person name="Arakawa K."/>
        </authorList>
    </citation>
    <scope>NUCLEOTIDE SEQUENCE [LARGE SCALE GENOMIC DNA]</scope>
</reference>
<evidence type="ECO:0000313" key="3">
    <source>
        <dbReference type="Proteomes" id="UP000299102"/>
    </source>
</evidence>
<dbReference type="AlphaFoldDB" id="A0A4C1VTW0"/>
<protein>
    <submittedName>
        <fullName evidence="2">Uncharacterized protein</fullName>
    </submittedName>
</protein>
<gene>
    <name evidence="2" type="ORF">EVAR_26894_1</name>
</gene>
<proteinExistence type="predicted"/>
<sequence length="230" mass="25496">MTRLSLLLFVDGVAPVSRRAVRRRRTAPPGNWRRFSRRASGRADAVTNERDARFMIFSGILNTRRTELIGAHDENLNEQNTAESRSVSRAAGPPGPRDAITVSSGVEWSRESQSARAPPGADRIPARGERSRTTTRSTQVYKTKPAGGLVKGSCPGVLFRYYTNEALTLYDIEEGHLKSKRLRSTDRMSRKYVIDRRLAPAVRPGLAGRRPGPAEAAFCINAFPTALEEF</sequence>
<evidence type="ECO:0000313" key="2">
    <source>
        <dbReference type="EMBL" id="GBP41772.1"/>
    </source>
</evidence>
<keyword evidence="3" id="KW-1185">Reference proteome</keyword>
<organism evidence="2 3">
    <name type="scientific">Eumeta variegata</name>
    <name type="common">Bagworm moth</name>
    <name type="synonym">Eumeta japonica</name>
    <dbReference type="NCBI Taxonomy" id="151549"/>
    <lineage>
        <taxon>Eukaryota</taxon>
        <taxon>Metazoa</taxon>
        <taxon>Ecdysozoa</taxon>
        <taxon>Arthropoda</taxon>
        <taxon>Hexapoda</taxon>
        <taxon>Insecta</taxon>
        <taxon>Pterygota</taxon>
        <taxon>Neoptera</taxon>
        <taxon>Endopterygota</taxon>
        <taxon>Lepidoptera</taxon>
        <taxon>Glossata</taxon>
        <taxon>Ditrysia</taxon>
        <taxon>Tineoidea</taxon>
        <taxon>Psychidae</taxon>
        <taxon>Oiketicinae</taxon>
        <taxon>Eumeta</taxon>
    </lineage>
</organism>
<feature type="compositionally biased region" description="Polar residues" evidence="1">
    <location>
        <begin position="101"/>
        <end position="115"/>
    </location>
</feature>
<feature type="region of interest" description="Disordered" evidence="1">
    <location>
        <begin position="71"/>
        <end position="140"/>
    </location>
</feature>